<organism evidence="2 3">
    <name type="scientific">Ammonicoccus fulvus</name>
    <dbReference type="NCBI Taxonomy" id="3138240"/>
    <lineage>
        <taxon>Bacteria</taxon>
        <taxon>Bacillati</taxon>
        <taxon>Actinomycetota</taxon>
        <taxon>Actinomycetes</taxon>
        <taxon>Propionibacteriales</taxon>
        <taxon>Propionibacteriaceae</taxon>
        <taxon>Ammonicoccus</taxon>
    </lineage>
</organism>
<keyword evidence="2" id="KW-0378">Hydrolase</keyword>
<evidence type="ECO:0000313" key="3">
    <source>
        <dbReference type="Proteomes" id="UP001442841"/>
    </source>
</evidence>
<dbReference type="RefSeq" id="WP_425307534.1">
    <property type="nucleotide sequence ID" value="NZ_CP154795.1"/>
</dbReference>
<proteinExistence type="predicted"/>
<evidence type="ECO:0000313" key="2">
    <source>
        <dbReference type="EMBL" id="XAN06095.1"/>
    </source>
</evidence>
<dbReference type="EMBL" id="CP154795">
    <property type="protein sequence ID" value="XAN06095.1"/>
    <property type="molecule type" value="Genomic_DNA"/>
</dbReference>
<dbReference type="SUPFAM" id="SSF53474">
    <property type="entry name" value="alpha/beta-Hydrolases"/>
    <property type="match status" value="1"/>
</dbReference>
<evidence type="ECO:0000259" key="1">
    <source>
        <dbReference type="Pfam" id="PF12146"/>
    </source>
</evidence>
<name>A0ABZ3FLS9_9ACTN</name>
<dbReference type="InterPro" id="IPR051044">
    <property type="entry name" value="MAG_DAG_Lipase"/>
</dbReference>
<dbReference type="GO" id="GO:0016787">
    <property type="term" value="F:hydrolase activity"/>
    <property type="evidence" value="ECO:0007669"/>
    <property type="project" value="UniProtKB-KW"/>
</dbReference>
<accession>A0ABZ3FLS9</accession>
<dbReference type="Proteomes" id="UP001442841">
    <property type="component" value="Chromosome"/>
</dbReference>
<protein>
    <submittedName>
        <fullName evidence="2">Alpha/beta hydrolase</fullName>
    </submittedName>
</protein>
<reference evidence="2 3" key="1">
    <citation type="submission" date="2024-04" db="EMBL/GenBank/DDBJ databases">
        <title>Isolation of an actinomycete strain from pig manure.</title>
        <authorList>
            <person name="Gong T."/>
            <person name="Yu Z."/>
            <person name="An M."/>
            <person name="Wei C."/>
            <person name="Yang W."/>
            <person name="Liu L."/>
        </authorList>
    </citation>
    <scope>NUCLEOTIDE SEQUENCE [LARGE SCALE GENOMIC DNA]</scope>
    <source>
        <strain evidence="2 3">ZF39</strain>
    </source>
</reference>
<keyword evidence="3" id="KW-1185">Reference proteome</keyword>
<feature type="domain" description="Serine aminopeptidase S33" evidence="1">
    <location>
        <begin position="54"/>
        <end position="253"/>
    </location>
</feature>
<dbReference type="Pfam" id="PF12146">
    <property type="entry name" value="Hydrolase_4"/>
    <property type="match status" value="1"/>
</dbReference>
<dbReference type="InterPro" id="IPR029058">
    <property type="entry name" value="AB_hydrolase_fold"/>
</dbReference>
<dbReference type="PANTHER" id="PTHR11614">
    <property type="entry name" value="PHOSPHOLIPASE-RELATED"/>
    <property type="match status" value="1"/>
</dbReference>
<dbReference type="InterPro" id="IPR022742">
    <property type="entry name" value="Hydrolase_4"/>
</dbReference>
<sequence length="332" mass="37089">MSSELTLHDWQPDLLVGFEQCPLLLGIPDERLGGDPIEGPVATLVRPVDHLRSDRAVLFLHGWNDYFFQTHVADYWREQGYAFYALDLRRYGRSWVEGQLRGYASDLSEYFEEINLAVSELQAHHTRLVLMGHSTGGLIASLYAHEHPGLFDALVLNSPWLELQGGPLARALGPVIKSLGQQRPTAALRLSDVDFYKKTIHASEGGEWDYDLGLKSSAIAEIRVGWLRAILRGHDRVAEGLSIDCPILVLCSARSDFARKWSDELRSADVVLDVKQIAKRAVNLGRLVTVVRIEGAVHDVTLSPEPVRLRAFAEITRWLSAYGPDRAYAAAE</sequence>
<dbReference type="Gene3D" id="3.40.50.1820">
    <property type="entry name" value="alpha/beta hydrolase"/>
    <property type="match status" value="1"/>
</dbReference>
<gene>
    <name evidence="2" type="ORF">AADG42_01805</name>
</gene>